<accession>A0A8J7SHX3</accession>
<dbReference type="InterPro" id="IPR008979">
    <property type="entry name" value="Galactose-bd-like_sf"/>
</dbReference>
<gene>
    <name evidence="2" type="ORF">JIN82_03095</name>
</gene>
<dbReference type="Gene3D" id="2.60.120.430">
    <property type="entry name" value="Galactose-binding lectin"/>
    <property type="match status" value="1"/>
</dbReference>
<dbReference type="RefSeq" id="WP_200310178.1">
    <property type="nucleotide sequence ID" value="NZ_JAENIM010000016.1"/>
</dbReference>
<dbReference type="Pfam" id="PF10162">
    <property type="entry name" value="G8"/>
    <property type="match status" value="1"/>
</dbReference>
<sequence>MSKVQNYLKSSYLVSLLIIISFIKCWAVVYPDDDFLLARERERLAALALVNPDYATHVSIKSGSWSDTATWSNGAIPSHGARVVISDGQKVTIDGVIAEAAMTIRVDGTLYFTPEANTALNFDTMVVSESGLLQVGTTENPVTEDFTATITIEDLNGGFDSNPVSPDYDFYQLGQGIVVLGRIEMHGAAKDGYAAIEAIPVGVTQLKFPTAPAGWQVGDLIAMPGYTGSNTGDELRQISAISSNGRNITFQAVSQPDAIVAGRTFSSTAATIEPREIITIADLQEIDPSIDSWESFTEISKWNHFPRQAWRRDEDNQLIPLTNQEKQAHSVKAMLHVLNLSRNVSIVSRFDQRNQTVTQYIDPDGLNTEVIENTGRGHVMLLHNNRGDIRNVAFNGLGRTNLDQPTRNPLYDDEGTMTRQAYNPLGRSAFTAFYAQSVSGPSDPARVYGCTFTDSLAIGALNYGSSMRVEDCAAYSCQYAGFGAYQQDCVGTFVNNAALCGETGFTIEAHYLRVEDNIVSGFSGTAYNFSCPGGNENAFSYSRPTYFDIEVDNDPENMNPLLDNGELLSRSSIVTRNNTAYGGNQVLRGNYYQGATHINMFGHGVLNGFARWYSYNTICINPILIHNKSTKFGQGYGIGSHNNSGRCSFINPTIFGFKFGVHASASGHEEVIGGRLANIIQILTNTRPMGAQTTKLFQDITFLDLDPEVEPDERRADISLTRANHFNGGADGKTDIIELKRNGSSYRLYPARETHPDYIPHLVTDIPQAEPQSVRYFGYSNEEIYTSSEFQYDADDVERLGTPAYWFANCRPPFEESDRLVFPTGYSPDDTLDQTERPTYAKHTWADYWVEGKIAGLELQNVTIDKGHTSILRPRVIRVNNITVNDGAPLTIDDLVFDEETGTYYYEIDCSVAFYDPNEDDGILRSEYSVTYNSFIESSDGTAVVSDASFMEEGILRLTINTETSGLHYLTVQGMKANGYGVTINEDILINFQGSTYTGPLLAVDDGPISANDQEATLIPISSLLANDNEAITAAREELEAQGNTLTPQLGFRLAGVDTTSQYGASLALVENPNRNLLTGELNFDGYQLDTTLDAQEYMLSLINGDVDDYAQTLKGGDSSFMRIEFPEDLVEEINFYSNNNNFFYNVSMTLEHNGEVVYEQIFHTPEMGTRQPGGWTNIILPPGITADAWQLTLLYNSNYDAVANGSGNCRIRLCELELLGPKYEYISYTPGNEHYAIGDGDSILDAFNYTIEDYAYIGEYVKNSKTDIIPGAWRTASAEVSVNVSGSNKPPLALDDQVKSGDITSSEWYAYQLLGNDISSSNGSLAIHSIDATSAMGVPIKWNASTGTITYKPDGYFSIAEGEEAWDSFSYTPIDSNGIAAQEPATVNVRILGEFKESVAHDDTFATFSMSPLFISTSELFANDENKAMGELSLISWSAISNQGVSINYNEETETLEYYTPAVYGSMATGDTASDSFNYTIEDSNGIVSSAKVSITITGNYASPIANNDLHGNLDTLIVAADYPHHPILLSTLLANDITPDPNPTFSCDSSTSAGGTIKYTAGNDVLYYDPTPILQQADFIATGACIDTFTYQITDSQGGSDTATVKIQVLAKTNTGFSRKIKFGTAMPRYLVPVYSGNKSDPIDPIYLDSDWVFANMDPVSEQADGSIFGWRSSDNSNLYTGRSVKCYFPNMMDFYTAKNIYEMEWSYAVLGTDDVWEIAVPKGTYEVYMTLGAADSRLTDDSIKVEGKTYFSESEPDYNREVTVVKTIDVSDGFLSIYSMNESTPVIVALEIKQVDYPEEGLLGAAPDTYDANQGETLFVAAPGLLANDAFPEGSVSAIVYGAANKSTARGDLSVNADGSFSYTPPSVALGTETFSYKVEVTDADGNTRRSNLTTVTFNLRGSVGMNVIYQNSDLAGKANSEGLSWIDDNGISNSNLTEMQHGMNYGWSSNLGKVNSRLSDEDTVGPLYAAGAVLGENNRSWYMYDLAPGIYEVSCLMGSTTEEPNSKGYDSYPQNNGLCINGIQIYDATTATEPSLDNLERITTIVELTAANTTIHIEAGEESNYPVLAGLTIRSVIAGAPEPIDQYVTLEEDHSVEVTLSATNIDSDTISYEIVDLPTNGTISINGNMVSYTPDPDFNGMDQFSYKARNGDTSSLKLGYIQLEVIAVNDAPIAYDNSVTAYRNSSVNIELTASDVDGDELTYHIIDSAKHGTVSVEGKLVTYTVTPGYHGIDSFTFVANDGEIDSQTAMVDIFVSSTMSPQITDIITVGSESPTDPGTTTGTYVIRERKTDLDPEMHISAFVNFDVSSIGDFDPARGDTAEVSFVLDGTLNTNNNAALYLARVTGGEWNSSNKLPKYAWATRSNEPLGPGTQEDEIQIASNVLDYEIGETLSVDITHLIDAWINGDIENYGFAIYLANSNQGAGFSNLNVFINKQDEGSGESGYTAWINNYTDLTSDNQSLLADPDNDGMNNLLEYALGGDPADSSNQPFPVYNDGELSFNYYAERNDIAYIVQKSANLLDWHNIATLQGDNYASELSDDYSLFSDSGSPEKISISPKSQSNEAKVFLRLKVIVTE</sequence>
<dbReference type="Pfam" id="PF17963">
    <property type="entry name" value="Big_9"/>
    <property type="match status" value="5"/>
</dbReference>
<evidence type="ECO:0000313" key="2">
    <source>
        <dbReference type="EMBL" id="MBK1790139.1"/>
    </source>
</evidence>
<reference evidence="2" key="1">
    <citation type="submission" date="2021-01" db="EMBL/GenBank/DDBJ databases">
        <title>Modified the classification status of verrucomicrobia.</title>
        <authorList>
            <person name="Feng X."/>
        </authorList>
    </citation>
    <scope>NUCLEOTIDE SEQUENCE</scope>
    <source>
        <strain evidence="2">_KCTC 22039</strain>
    </source>
</reference>
<organism evidence="2 3">
    <name type="scientific">Persicirhabdus sediminis</name>
    <dbReference type="NCBI Taxonomy" id="454144"/>
    <lineage>
        <taxon>Bacteria</taxon>
        <taxon>Pseudomonadati</taxon>
        <taxon>Verrucomicrobiota</taxon>
        <taxon>Verrucomicrobiia</taxon>
        <taxon>Verrucomicrobiales</taxon>
        <taxon>Verrucomicrobiaceae</taxon>
        <taxon>Persicirhabdus</taxon>
    </lineage>
</organism>
<dbReference type="SMART" id="SM01225">
    <property type="entry name" value="G8"/>
    <property type="match status" value="1"/>
</dbReference>
<protein>
    <submittedName>
        <fullName evidence="2">Tandem-95 repeat protein</fullName>
    </submittedName>
</protein>
<dbReference type="SUPFAM" id="SSF49785">
    <property type="entry name" value="Galactose-binding domain-like"/>
    <property type="match status" value="1"/>
</dbReference>
<evidence type="ECO:0000259" key="1">
    <source>
        <dbReference type="PROSITE" id="PS51484"/>
    </source>
</evidence>
<dbReference type="InterPro" id="IPR019316">
    <property type="entry name" value="G8_domain"/>
</dbReference>
<comment type="caution">
    <text evidence="2">The sequence shown here is derived from an EMBL/GenBank/DDBJ whole genome shotgun (WGS) entry which is preliminary data.</text>
</comment>
<dbReference type="PROSITE" id="PS51484">
    <property type="entry name" value="G8"/>
    <property type="match status" value="1"/>
</dbReference>
<name>A0A8J7SHX3_9BACT</name>
<dbReference type="EMBL" id="JAENIM010000016">
    <property type="protein sequence ID" value="MBK1790139.1"/>
    <property type="molecule type" value="Genomic_DNA"/>
</dbReference>
<evidence type="ECO:0000313" key="3">
    <source>
        <dbReference type="Proteomes" id="UP000624703"/>
    </source>
</evidence>
<keyword evidence="3" id="KW-1185">Reference proteome</keyword>
<dbReference type="NCBIfam" id="NF012211">
    <property type="entry name" value="tand_rpt_95"/>
    <property type="match status" value="2"/>
</dbReference>
<feature type="domain" description="G8" evidence="1">
    <location>
        <begin position="69"/>
        <end position="208"/>
    </location>
</feature>
<dbReference type="Proteomes" id="UP000624703">
    <property type="component" value="Unassembled WGS sequence"/>
</dbReference>
<dbReference type="Gene3D" id="2.60.40.3440">
    <property type="match status" value="2"/>
</dbReference>
<proteinExistence type="predicted"/>